<dbReference type="PANTHER" id="PTHR46832:SF1">
    <property type="entry name" value="5'-METHYLTHIOADENOSINE_S-ADENOSYLHOMOCYSTEINE NUCLEOSIDASE"/>
    <property type="match status" value="1"/>
</dbReference>
<evidence type="ECO:0000256" key="1">
    <source>
        <dbReference type="ARBA" id="ARBA00004945"/>
    </source>
</evidence>
<evidence type="ECO:0000256" key="3">
    <source>
        <dbReference type="ARBA" id="ARBA00022605"/>
    </source>
</evidence>
<protein>
    <recommendedName>
        <fullName evidence="2">adenosylhomocysteine nucleosidase</fullName>
        <ecNumber evidence="2">3.2.2.9</ecNumber>
    </recommendedName>
</protein>
<dbReference type="InterPro" id="IPR010049">
    <property type="entry name" value="MTA_SAH_Nsdase"/>
</dbReference>
<keyword evidence="7" id="KW-0326">Glycosidase</keyword>
<dbReference type="Gene3D" id="3.40.50.1580">
    <property type="entry name" value="Nucleoside phosphorylase domain"/>
    <property type="match status" value="1"/>
</dbReference>
<dbReference type="NCBIfam" id="TIGR01704">
    <property type="entry name" value="MTA_SAH-Nsdase"/>
    <property type="match status" value="1"/>
</dbReference>
<dbReference type="CDD" id="cd09008">
    <property type="entry name" value="MTAN"/>
    <property type="match status" value="1"/>
</dbReference>
<feature type="domain" description="Nucleoside phosphorylase" evidence="6">
    <location>
        <begin position="2"/>
        <end position="227"/>
    </location>
</feature>
<dbReference type="EC" id="3.2.2.9" evidence="2"/>
<sequence>MIGIIGAMSMEVEGLMAALTDQTEETLCGLRFVSGKLSGVDAVVVKCGAGKVNAAMCAATMLLRYAPKLIISTGVAGGIGKGVKIGNLVVAEHSVQYDYDTTAVGEPKAGVMVCDELTVELPTSAAHNAVLAQYAQDIYNGVHTGVIATGDRFVADSAFCEQLREEFGAIACEMETGAIAHVCAANKTPFCGLRAISDNANEDGDVDFHTFARDSADKCIALLKASLPSLDHV</sequence>
<dbReference type="InterPro" id="IPR035994">
    <property type="entry name" value="Nucleoside_phosphorylase_sf"/>
</dbReference>
<dbReference type="NCBIfam" id="NF004079">
    <property type="entry name" value="PRK05584.1"/>
    <property type="match status" value="1"/>
</dbReference>
<evidence type="ECO:0000313" key="7">
    <source>
        <dbReference type="EMBL" id="MCF2652351.1"/>
    </source>
</evidence>
<keyword evidence="4 7" id="KW-0378">Hydrolase</keyword>
<organism evidence="7 8">
    <name type="scientific">Anaeromassilibacillus senegalensis</name>
    <dbReference type="NCBI Taxonomy" id="1673717"/>
    <lineage>
        <taxon>Bacteria</taxon>
        <taxon>Bacillati</taxon>
        <taxon>Bacillota</taxon>
        <taxon>Clostridia</taxon>
        <taxon>Eubacteriales</taxon>
        <taxon>Acutalibacteraceae</taxon>
        <taxon>Anaeromassilibacillus</taxon>
    </lineage>
</organism>
<reference evidence="7 8" key="1">
    <citation type="submission" date="2020-12" db="EMBL/GenBank/DDBJ databases">
        <title>Whole genome sequences of gut porcine anaerobes.</title>
        <authorList>
            <person name="Kubasova T."/>
            <person name="Jahodarova E."/>
            <person name="Rychlik I."/>
        </authorList>
    </citation>
    <scope>NUCLEOTIDE SEQUENCE [LARGE SCALE GENOMIC DNA]</scope>
    <source>
        <strain evidence="7 8">An867</strain>
    </source>
</reference>
<keyword evidence="3" id="KW-0028">Amino-acid biosynthesis</keyword>
<dbReference type="PANTHER" id="PTHR46832">
    <property type="entry name" value="5'-METHYLTHIOADENOSINE/S-ADENOSYLHOMOCYSTEINE NUCLEOSIDASE"/>
    <property type="match status" value="1"/>
</dbReference>
<dbReference type="EMBL" id="JAFBIT010000002">
    <property type="protein sequence ID" value="MCF2652351.1"/>
    <property type="molecule type" value="Genomic_DNA"/>
</dbReference>
<comment type="pathway">
    <text evidence="1">Amino-acid biosynthesis; L-methionine biosynthesis via salvage pathway; S-methyl-5-thio-alpha-D-ribose 1-phosphate from S-methyl-5'-thioadenosine (hydrolase route): step 1/2.</text>
</comment>
<evidence type="ECO:0000256" key="4">
    <source>
        <dbReference type="ARBA" id="ARBA00022801"/>
    </source>
</evidence>
<evidence type="ECO:0000256" key="5">
    <source>
        <dbReference type="ARBA" id="ARBA00023167"/>
    </source>
</evidence>
<dbReference type="RefSeq" id="WP_235323407.1">
    <property type="nucleotide sequence ID" value="NZ_JAFBIT010000002.1"/>
</dbReference>
<accession>A0ABS9CPR3</accession>
<name>A0ABS9CPR3_9FIRM</name>
<dbReference type="InterPro" id="IPR000845">
    <property type="entry name" value="Nucleoside_phosphorylase_d"/>
</dbReference>
<dbReference type="Pfam" id="PF01048">
    <property type="entry name" value="PNP_UDP_1"/>
    <property type="match status" value="1"/>
</dbReference>
<keyword evidence="8" id="KW-1185">Reference proteome</keyword>
<proteinExistence type="predicted"/>
<evidence type="ECO:0000256" key="2">
    <source>
        <dbReference type="ARBA" id="ARBA00011974"/>
    </source>
</evidence>
<dbReference type="Proteomes" id="UP001299220">
    <property type="component" value="Unassembled WGS sequence"/>
</dbReference>
<keyword evidence="5" id="KW-0486">Methionine biosynthesis</keyword>
<dbReference type="SUPFAM" id="SSF53167">
    <property type="entry name" value="Purine and uridine phosphorylases"/>
    <property type="match status" value="1"/>
</dbReference>
<evidence type="ECO:0000259" key="6">
    <source>
        <dbReference type="Pfam" id="PF01048"/>
    </source>
</evidence>
<comment type="caution">
    <text evidence="7">The sequence shown here is derived from an EMBL/GenBank/DDBJ whole genome shotgun (WGS) entry which is preliminary data.</text>
</comment>
<evidence type="ECO:0000313" key="8">
    <source>
        <dbReference type="Proteomes" id="UP001299220"/>
    </source>
</evidence>
<dbReference type="GO" id="GO:0008782">
    <property type="term" value="F:adenosylhomocysteine nucleosidase activity"/>
    <property type="evidence" value="ECO:0007669"/>
    <property type="project" value="UniProtKB-EC"/>
</dbReference>
<gene>
    <name evidence="7" type="ORF">JQM67_07035</name>
</gene>